<dbReference type="CDD" id="cd00712">
    <property type="entry name" value="AsnB"/>
    <property type="match status" value="1"/>
</dbReference>
<dbReference type="InterPro" id="IPR001962">
    <property type="entry name" value="Asn_synthase"/>
</dbReference>
<organism evidence="9 10">
    <name type="scientific">Lysobacter niastensis</name>
    <dbReference type="NCBI Taxonomy" id="380629"/>
    <lineage>
        <taxon>Bacteria</taxon>
        <taxon>Pseudomonadati</taxon>
        <taxon>Pseudomonadota</taxon>
        <taxon>Gammaproteobacteria</taxon>
        <taxon>Lysobacterales</taxon>
        <taxon>Lysobacteraceae</taxon>
        <taxon>Lysobacter</taxon>
    </lineage>
</organism>
<comment type="caution">
    <text evidence="9">The sequence shown here is derived from an EMBL/GenBank/DDBJ whole genome shotgun (WGS) entry which is preliminary data.</text>
</comment>
<evidence type="ECO:0000256" key="4">
    <source>
        <dbReference type="ARBA" id="ARBA00022741"/>
    </source>
</evidence>
<comment type="pathway">
    <text evidence="1">Amino-acid biosynthesis; L-asparagine biosynthesis; L-asparagine from L-aspartate (L-Gln route): step 1/1.</text>
</comment>
<proteinExistence type="inferred from homology"/>
<keyword evidence="6" id="KW-0315">Glutamine amidotransferase</keyword>
<evidence type="ECO:0000313" key="10">
    <source>
        <dbReference type="Proteomes" id="UP001251524"/>
    </source>
</evidence>
<name>A0ABU1WE26_9GAMM</name>
<dbReference type="InterPro" id="IPR033738">
    <property type="entry name" value="AsnB_N"/>
</dbReference>
<keyword evidence="10" id="KW-1185">Reference proteome</keyword>
<evidence type="ECO:0000313" key="9">
    <source>
        <dbReference type="EMBL" id="MDR7135845.1"/>
    </source>
</evidence>
<dbReference type="EMBL" id="JAVDVY010000003">
    <property type="protein sequence ID" value="MDR7135845.1"/>
    <property type="molecule type" value="Genomic_DNA"/>
</dbReference>
<evidence type="ECO:0000256" key="7">
    <source>
        <dbReference type="ARBA" id="ARBA00048741"/>
    </source>
</evidence>
<comment type="catalytic activity">
    <reaction evidence="7">
        <text>L-aspartate + L-glutamine + ATP + H2O = L-asparagine + L-glutamate + AMP + diphosphate + H(+)</text>
        <dbReference type="Rhea" id="RHEA:12228"/>
        <dbReference type="ChEBI" id="CHEBI:15377"/>
        <dbReference type="ChEBI" id="CHEBI:15378"/>
        <dbReference type="ChEBI" id="CHEBI:29985"/>
        <dbReference type="ChEBI" id="CHEBI:29991"/>
        <dbReference type="ChEBI" id="CHEBI:30616"/>
        <dbReference type="ChEBI" id="CHEBI:33019"/>
        <dbReference type="ChEBI" id="CHEBI:58048"/>
        <dbReference type="ChEBI" id="CHEBI:58359"/>
        <dbReference type="ChEBI" id="CHEBI:456215"/>
        <dbReference type="EC" id="6.3.5.4"/>
    </reaction>
</comment>
<gene>
    <name evidence="9" type="ORF">J2X06_003063</name>
</gene>
<dbReference type="Gene3D" id="3.60.20.10">
    <property type="entry name" value="Glutamine Phosphoribosylpyrophosphate, subunit 1, domain 1"/>
    <property type="match status" value="1"/>
</dbReference>
<dbReference type="PANTHER" id="PTHR43284:SF1">
    <property type="entry name" value="ASPARAGINE SYNTHETASE"/>
    <property type="match status" value="1"/>
</dbReference>
<evidence type="ECO:0000256" key="5">
    <source>
        <dbReference type="ARBA" id="ARBA00022840"/>
    </source>
</evidence>
<dbReference type="Proteomes" id="UP001251524">
    <property type="component" value="Unassembled WGS sequence"/>
</dbReference>
<evidence type="ECO:0000259" key="8">
    <source>
        <dbReference type="PROSITE" id="PS51278"/>
    </source>
</evidence>
<accession>A0ABU1WE26</accession>
<dbReference type="EC" id="6.3.5.4" evidence="3"/>
<evidence type="ECO:0000256" key="6">
    <source>
        <dbReference type="ARBA" id="ARBA00022962"/>
    </source>
</evidence>
<dbReference type="SUPFAM" id="SSF52402">
    <property type="entry name" value="Adenine nucleotide alpha hydrolases-like"/>
    <property type="match status" value="1"/>
</dbReference>
<dbReference type="SUPFAM" id="SSF56235">
    <property type="entry name" value="N-terminal nucleophile aminohydrolases (Ntn hydrolases)"/>
    <property type="match status" value="1"/>
</dbReference>
<reference evidence="9 10" key="1">
    <citation type="submission" date="2023-07" db="EMBL/GenBank/DDBJ databases">
        <title>Sorghum-associated microbial communities from plants grown in Nebraska, USA.</title>
        <authorList>
            <person name="Schachtman D."/>
        </authorList>
    </citation>
    <scope>NUCLEOTIDE SEQUENCE [LARGE SCALE GENOMIC DNA]</scope>
    <source>
        <strain evidence="9 10">BE198</strain>
    </source>
</reference>
<comment type="similarity">
    <text evidence="2">Belongs to the asparagine synthetase family.</text>
</comment>
<keyword evidence="4" id="KW-0547">Nucleotide-binding</keyword>
<evidence type="ECO:0000256" key="2">
    <source>
        <dbReference type="ARBA" id="ARBA00005752"/>
    </source>
</evidence>
<protein>
    <recommendedName>
        <fullName evidence="3">asparagine synthase (glutamine-hydrolyzing)</fullName>
        <ecNumber evidence="3">6.3.5.4</ecNumber>
    </recommendedName>
</protein>
<dbReference type="PANTHER" id="PTHR43284">
    <property type="entry name" value="ASPARAGINE SYNTHETASE (GLUTAMINE-HYDROLYZING)"/>
    <property type="match status" value="1"/>
</dbReference>
<dbReference type="RefSeq" id="WP_310063861.1">
    <property type="nucleotide sequence ID" value="NZ_JAVDVY010000003.1"/>
</dbReference>
<dbReference type="PROSITE" id="PS51278">
    <property type="entry name" value="GATASE_TYPE_2"/>
    <property type="match status" value="1"/>
</dbReference>
<feature type="domain" description="Glutamine amidotransferase type-2" evidence="8">
    <location>
        <begin position="5"/>
        <end position="214"/>
    </location>
</feature>
<dbReference type="GO" id="GO:0004066">
    <property type="term" value="F:asparagine synthase (glutamine-hydrolyzing) activity"/>
    <property type="evidence" value="ECO:0007669"/>
    <property type="project" value="UniProtKB-EC"/>
</dbReference>
<dbReference type="Gene3D" id="3.40.50.620">
    <property type="entry name" value="HUPs"/>
    <property type="match status" value="1"/>
</dbReference>
<dbReference type="Pfam" id="PF00733">
    <property type="entry name" value="Asn_synthase"/>
    <property type="match status" value="1"/>
</dbReference>
<dbReference type="InterPro" id="IPR014729">
    <property type="entry name" value="Rossmann-like_a/b/a_fold"/>
</dbReference>
<dbReference type="InterPro" id="IPR017932">
    <property type="entry name" value="GATase_2_dom"/>
</dbReference>
<keyword evidence="9" id="KW-0436">Ligase</keyword>
<dbReference type="InterPro" id="IPR051786">
    <property type="entry name" value="ASN_synthetase/amidase"/>
</dbReference>
<evidence type="ECO:0000256" key="3">
    <source>
        <dbReference type="ARBA" id="ARBA00012737"/>
    </source>
</evidence>
<dbReference type="InterPro" id="IPR029055">
    <property type="entry name" value="Ntn_hydrolases_N"/>
</dbReference>
<dbReference type="PIRSF" id="PIRSF001589">
    <property type="entry name" value="Asn_synthetase_glu-h"/>
    <property type="match status" value="1"/>
</dbReference>
<keyword evidence="5" id="KW-0067">ATP-binding</keyword>
<evidence type="ECO:0000256" key="1">
    <source>
        <dbReference type="ARBA" id="ARBA00005187"/>
    </source>
</evidence>
<dbReference type="Pfam" id="PF13537">
    <property type="entry name" value="GATase_7"/>
    <property type="match status" value="1"/>
</dbReference>
<dbReference type="InterPro" id="IPR006426">
    <property type="entry name" value="Asn_synth_AEB"/>
</dbReference>
<sequence length="631" mass="69501">MKGICGFFQFDGRPLQVGDLNAMCAALVRNGLGQFQHWHGGSMALASAEWSGHDGIVGEPIVFDHPASGCVVVADVRLDDRRRLSATLGLAGGTRASDTELVLRAWLRWGERCIEQLDGDFAFAVWDPRQQRLFCARDRMGVKPLYVHHAPGRLFAFASSSTALLAHPQIPARLNEGRIADYLVTQLEGIDHTSTFYRDIERLPPAHELIATPGSAHRRRYWALQARPTNELPRGEDDWAAALTEALERAITRHLDSPGRVGCMLSGGLDSSTLALLANQQLATSGGGPLPTFSCIDTGADNEETRAIRAMLALPGFDATLVDRNRILDEQPALLDWMLDAEEPYDGSMPLIHAQYRAAAERGVDAVIDGIDGDSLFLEGHGLVRQLRTGRWLGALRNARGIDRIYFDRRSGLRPLGAAMRSALTPMPLRNYWHRASAMRSNLASSLISPEFARRVDLDARLAALRAHRSPGAHAQPANEAMEALSHPYLSVALERYHRVAAQHGVEPRHPMTDRLLVELCVNLPDRQRLHDGWSKAVLRHAMRTRLPAAVCWRQDKQHLGWSLTRTLLASQQSPLLDRLRQLRPLLAPYINLATLDAATARLGAGSADDPSHAAVVEAALLGSWLARQKA</sequence>